<evidence type="ECO:0000256" key="1">
    <source>
        <dbReference type="SAM" id="SignalP"/>
    </source>
</evidence>
<dbReference type="Proteomes" id="UP000272010">
    <property type="component" value="Chromosome"/>
</dbReference>
<dbReference type="EMBL" id="CP031078">
    <property type="protein sequence ID" value="AYF02096.1"/>
    <property type="molecule type" value="Genomic_DNA"/>
</dbReference>
<dbReference type="RefSeq" id="WP_120442469.1">
    <property type="nucleotide sequence ID" value="NZ_CALTWI010000032.1"/>
</dbReference>
<evidence type="ECO:0000313" key="2">
    <source>
        <dbReference type="EMBL" id="AYF02096.1"/>
    </source>
</evidence>
<proteinExistence type="predicted"/>
<organism evidence="2 3">
    <name type="scientific">Paracoccus yeei</name>
    <dbReference type="NCBI Taxonomy" id="147645"/>
    <lineage>
        <taxon>Bacteria</taxon>
        <taxon>Pseudomonadati</taxon>
        <taxon>Pseudomonadota</taxon>
        <taxon>Alphaproteobacteria</taxon>
        <taxon>Rhodobacterales</taxon>
        <taxon>Paracoccaceae</taxon>
        <taxon>Paracoccus</taxon>
    </lineage>
</organism>
<keyword evidence="1" id="KW-0732">Signal</keyword>
<feature type="chain" id="PRO_5017180896" evidence="1">
    <location>
        <begin position="20"/>
        <end position="158"/>
    </location>
</feature>
<name>A0A386UNR8_9RHOB</name>
<reference evidence="3" key="1">
    <citation type="submission" date="2018-07" db="EMBL/GenBank/DDBJ databases">
        <title>Genome Structure of the Opportunistic Pathogen Paracoccus yeei (Alphaproteobacteria) and Identification of Putative Virulence Factors.</title>
        <authorList>
            <person name="Lasek R."/>
            <person name="Szuplewska M."/>
            <person name="Mitura M."/>
            <person name="Decewicz P."/>
            <person name="Chmielowska C."/>
            <person name="Pawlot A."/>
            <person name="Sentkowska D."/>
            <person name="Czarnecki J."/>
            <person name="Bartosik D."/>
        </authorList>
    </citation>
    <scope>NUCLEOTIDE SEQUENCE [LARGE SCALE GENOMIC DNA]</scope>
    <source>
        <strain evidence="3">CCUG 32053</strain>
    </source>
</reference>
<dbReference type="AlphaFoldDB" id="A0A386UNR8"/>
<accession>A0A386UNR8</accession>
<evidence type="ECO:0000313" key="3">
    <source>
        <dbReference type="Proteomes" id="UP000272010"/>
    </source>
</evidence>
<feature type="signal peptide" evidence="1">
    <location>
        <begin position="1"/>
        <end position="19"/>
    </location>
</feature>
<gene>
    <name evidence="2" type="ORF">PY32053_02499</name>
</gene>
<protein>
    <submittedName>
        <fullName evidence="2">Uncharacterized protein</fullName>
    </submittedName>
</protein>
<sequence>MKKTVIGAIMICAASPALADWAYRAPEAADDLGSAYVRNAQGQVLDIGCGNGGLISVSLRPDVNVRTWSGEVAMLAFAVDGRAAGRVPSQCADHGCSSGMMADGSPWPVGQMQALTRALRSGSELQIELGPTRLAGFTLAGSTAALNRLKAMTRCDGL</sequence>